<comment type="caution">
    <text evidence="1">The sequence shown here is derived from an EMBL/GenBank/DDBJ whole genome shotgun (WGS) entry which is preliminary data.</text>
</comment>
<reference evidence="1 2" key="1">
    <citation type="submission" date="2019-01" db="EMBL/GenBank/DDBJ databases">
        <title>Coherence of Microcystis species and biogeography revealed through population genomics.</title>
        <authorList>
            <person name="Perez-Carrascal O.M."/>
            <person name="Terrat Y."/>
            <person name="Giani A."/>
            <person name="Fortin N."/>
            <person name="Tromas N."/>
            <person name="Shapiro B.J."/>
        </authorList>
    </citation>
    <scope>NUCLEOTIDE SEQUENCE [LARGE SCALE GENOMIC DNA]</scope>
    <source>
        <strain evidence="1">Mf_QC_C_20070823_S10D</strain>
    </source>
</reference>
<organism evidence="1 2">
    <name type="scientific">Microcystis flos-aquae Mf_QC_C_20070823_S10D</name>
    <dbReference type="NCBI Taxonomy" id="2486236"/>
    <lineage>
        <taxon>Bacteria</taxon>
        <taxon>Bacillati</taxon>
        <taxon>Cyanobacteriota</taxon>
        <taxon>Cyanophyceae</taxon>
        <taxon>Oscillatoriophycideae</taxon>
        <taxon>Chroococcales</taxon>
        <taxon>Microcystaceae</taxon>
        <taxon>Microcystis</taxon>
    </lineage>
</organism>
<protein>
    <submittedName>
        <fullName evidence="1">Uncharacterized protein</fullName>
    </submittedName>
</protein>
<proteinExistence type="predicted"/>
<dbReference type="AlphaFoldDB" id="A0A552KIK4"/>
<name>A0A552KIK4_9CHRO</name>
<sequence>MSDATQLTPEKIAQYRIQFADNENALIALDVIEEWEGDLADAAESIATRNGIEGVEDNADFRWFVIVLNKCRDSICQPKLREKYLPALIPTLTGIIVGYLMCPPQVAGILSAIVAVYIQDQGLDKFCQNYPDS</sequence>
<evidence type="ECO:0000313" key="2">
    <source>
        <dbReference type="Proteomes" id="UP000315868"/>
    </source>
</evidence>
<dbReference type="Proteomes" id="UP000315868">
    <property type="component" value="Unassembled WGS sequence"/>
</dbReference>
<dbReference type="EMBL" id="SFAM01000178">
    <property type="protein sequence ID" value="TRV07831.1"/>
    <property type="molecule type" value="Genomic_DNA"/>
</dbReference>
<evidence type="ECO:0000313" key="1">
    <source>
        <dbReference type="EMBL" id="TRV07831.1"/>
    </source>
</evidence>
<accession>A0A552KIK4</accession>
<gene>
    <name evidence="1" type="ORF">EWV45_19105</name>
</gene>